<dbReference type="Pfam" id="PF00379">
    <property type="entry name" value="Chitin_bind_4"/>
    <property type="match status" value="1"/>
</dbReference>
<feature type="chain" id="PRO_5043785286" evidence="4">
    <location>
        <begin position="21"/>
        <end position="201"/>
    </location>
</feature>
<protein>
    <submittedName>
        <fullName evidence="5">Uncharacterized protein</fullName>
    </submittedName>
</protein>
<evidence type="ECO:0000256" key="2">
    <source>
        <dbReference type="ARBA" id="ARBA00022729"/>
    </source>
</evidence>
<dbReference type="Proteomes" id="UP001497472">
    <property type="component" value="Unassembled WGS sequence"/>
</dbReference>
<organism evidence="5 6">
    <name type="scientific">Leptosia nina</name>
    <dbReference type="NCBI Taxonomy" id="320188"/>
    <lineage>
        <taxon>Eukaryota</taxon>
        <taxon>Metazoa</taxon>
        <taxon>Ecdysozoa</taxon>
        <taxon>Arthropoda</taxon>
        <taxon>Hexapoda</taxon>
        <taxon>Insecta</taxon>
        <taxon>Pterygota</taxon>
        <taxon>Neoptera</taxon>
        <taxon>Endopterygota</taxon>
        <taxon>Lepidoptera</taxon>
        <taxon>Glossata</taxon>
        <taxon>Ditrysia</taxon>
        <taxon>Papilionoidea</taxon>
        <taxon>Pieridae</taxon>
        <taxon>Pierinae</taxon>
        <taxon>Leptosia</taxon>
    </lineage>
</organism>
<evidence type="ECO:0000256" key="1">
    <source>
        <dbReference type="ARBA" id="ARBA00022460"/>
    </source>
</evidence>
<keyword evidence="6" id="KW-1185">Reference proteome</keyword>
<evidence type="ECO:0000313" key="5">
    <source>
        <dbReference type="EMBL" id="CAK1550813.1"/>
    </source>
</evidence>
<dbReference type="AlphaFoldDB" id="A0AAV1JNN1"/>
<feature type="signal peptide" evidence="4">
    <location>
        <begin position="1"/>
        <end position="20"/>
    </location>
</feature>
<dbReference type="GO" id="GO:0008010">
    <property type="term" value="F:structural constituent of chitin-based larval cuticle"/>
    <property type="evidence" value="ECO:0007669"/>
    <property type="project" value="TreeGrafter"/>
</dbReference>
<gene>
    <name evidence="5" type="ORF">LNINA_LOCUS10005</name>
</gene>
<dbReference type="InterPro" id="IPR031311">
    <property type="entry name" value="CHIT_BIND_RR_consensus"/>
</dbReference>
<dbReference type="InterPro" id="IPR000618">
    <property type="entry name" value="Insect_cuticle"/>
</dbReference>
<dbReference type="PANTHER" id="PTHR10380">
    <property type="entry name" value="CUTICLE PROTEIN"/>
    <property type="match status" value="1"/>
</dbReference>
<accession>A0AAV1JNN1</accession>
<sequence length="201" mass="21967">MFPLQFTSITAIIAASAATASQVYQPDQYNGEIYQSQAALEHHGVYSDQSQLGHIYQRPAGESTARILGYNSENNGHAYHYAYETENGIKAQEAGQVTKGTQAEGAFSYTGDDGQTYTVTYTADEHGFRPQGAHLPTPPPIPEAILKSLEQNAKEEASGIIDDGHYRENTGHLEHAGNQGYYEGYQQDGHAQAQLNNGYHN</sequence>
<evidence type="ECO:0000256" key="3">
    <source>
        <dbReference type="PROSITE-ProRule" id="PRU00497"/>
    </source>
</evidence>
<evidence type="ECO:0000313" key="6">
    <source>
        <dbReference type="Proteomes" id="UP001497472"/>
    </source>
</evidence>
<dbReference type="PROSITE" id="PS51155">
    <property type="entry name" value="CHIT_BIND_RR_2"/>
    <property type="match status" value="1"/>
</dbReference>
<comment type="caution">
    <text evidence="5">The sequence shown here is derived from an EMBL/GenBank/DDBJ whole genome shotgun (WGS) entry which is preliminary data.</text>
</comment>
<dbReference type="PROSITE" id="PS00233">
    <property type="entry name" value="CHIT_BIND_RR_1"/>
    <property type="match status" value="1"/>
</dbReference>
<dbReference type="EMBL" id="CAVLEF010000088">
    <property type="protein sequence ID" value="CAK1550813.1"/>
    <property type="molecule type" value="Genomic_DNA"/>
</dbReference>
<dbReference type="PRINTS" id="PR00947">
    <property type="entry name" value="CUTICLE"/>
</dbReference>
<evidence type="ECO:0000256" key="4">
    <source>
        <dbReference type="SAM" id="SignalP"/>
    </source>
</evidence>
<dbReference type="PANTHER" id="PTHR10380:SF173">
    <property type="entry name" value="CUTICULAR PROTEIN 47EF, ISOFORM C-RELATED"/>
    <property type="match status" value="1"/>
</dbReference>
<keyword evidence="1 3" id="KW-0193">Cuticle</keyword>
<keyword evidence="2 4" id="KW-0732">Signal</keyword>
<name>A0AAV1JNN1_9NEOP</name>
<dbReference type="InterPro" id="IPR050468">
    <property type="entry name" value="Cuticle_Struct_Prot"/>
</dbReference>
<proteinExistence type="predicted"/>
<reference evidence="5 6" key="1">
    <citation type="submission" date="2023-11" db="EMBL/GenBank/DDBJ databases">
        <authorList>
            <person name="Okamura Y."/>
        </authorList>
    </citation>
    <scope>NUCLEOTIDE SEQUENCE [LARGE SCALE GENOMIC DNA]</scope>
</reference>
<dbReference type="GO" id="GO:0062129">
    <property type="term" value="C:chitin-based extracellular matrix"/>
    <property type="evidence" value="ECO:0007669"/>
    <property type="project" value="TreeGrafter"/>
</dbReference>